<reference evidence="1 2" key="1">
    <citation type="journal article" date="2022" name="bioRxiv">
        <title>Genomics of Preaxostyla Flagellates Illuminates Evolutionary Transitions and the Path Towards Mitochondrial Loss.</title>
        <authorList>
            <person name="Novak L.V.F."/>
            <person name="Treitli S.C."/>
            <person name="Pyrih J."/>
            <person name="Halakuc P."/>
            <person name="Pipaliya S.V."/>
            <person name="Vacek V."/>
            <person name="Brzon O."/>
            <person name="Soukal P."/>
            <person name="Eme L."/>
            <person name="Dacks J.B."/>
            <person name="Karnkowska A."/>
            <person name="Elias M."/>
            <person name="Hampl V."/>
        </authorList>
    </citation>
    <scope>NUCLEOTIDE SEQUENCE [LARGE SCALE GENOMIC DNA]</scope>
    <source>
        <strain evidence="1">NAU3</strain>
        <tissue evidence="1">Gut</tissue>
    </source>
</reference>
<evidence type="ECO:0000313" key="2">
    <source>
        <dbReference type="Proteomes" id="UP001281761"/>
    </source>
</evidence>
<proteinExistence type="predicted"/>
<name>A0ABQ9WN96_9EUKA</name>
<dbReference type="EMBL" id="JARBJD010000578">
    <property type="protein sequence ID" value="KAK2940936.1"/>
    <property type="molecule type" value="Genomic_DNA"/>
</dbReference>
<organism evidence="1 2">
    <name type="scientific">Blattamonas nauphoetae</name>
    <dbReference type="NCBI Taxonomy" id="2049346"/>
    <lineage>
        <taxon>Eukaryota</taxon>
        <taxon>Metamonada</taxon>
        <taxon>Preaxostyla</taxon>
        <taxon>Oxymonadida</taxon>
        <taxon>Blattamonas</taxon>
    </lineage>
</organism>
<evidence type="ECO:0000313" key="1">
    <source>
        <dbReference type="EMBL" id="KAK2940936.1"/>
    </source>
</evidence>
<dbReference type="Proteomes" id="UP001281761">
    <property type="component" value="Unassembled WGS sequence"/>
</dbReference>
<comment type="caution">
    <text evidence="1">The sequence shown here is derived from an EMBL/GenBank/DDBJ whole genome shotgun (WGS) entry which is preliminary data.</text>
</comment>
<sequence length="91" mass="10132">MNPLYGACRSTRVANFKGVCDVEVDLVVVAADFTINGMCPSLVLDWRGDRLAECCRFPHNGCLIVLSNEKQEESSLSKIVRVHFSVRKMGK</sequence>
<gene>
    <name evidence="1" type="ORF">BLNAU_24155</name>
</gene>
<protein>
    <submittedName>
        <fullName evidence="1">Uncharacterized protein</fullName>
    </submittedName>
</protein>
<keyword evidence="2" id="KW-1185">Reference proteome</keyword>
<accession>A0ABQ9WN96</accession>